<feature type="transmembrane region" description="Helical" evidence="6">
    <location>
        <begin position="436"/>
        <end position="457"/>
    </location>
</feature>
<organism evidence="8 9">
    <name type="scientific">Trichococcus palustris</name>
    <dbReference type="NCBI Taxonomy" id="140314"/>
    <lineage>
        <taxon>Bacteria</taxon>
        <taxon>Bacillati</taxon>
        <taxon>Bacillota</taxon>
        <taxon>Bacilli</taxon>
        <taxon>Lactobacillales</taxon>
        <taxon>Carnobacteriaceae</taxon>
        <taxon>Trichococcus</taxon>
    </lineage>
</organism>
<evidence type="ECO:0000313" key="9">
    <source>
        <dbReference type="Proteomes" id="UP000242754"/>
    </source>
</evidence>
<feature type="transmembrane region" description="Helical" evidence="6">
    <location>
        <begin position="346"/>
        <end position="363"/>
    </location>
</feature>
<evidence type="ECO:0000256" key="6">
    <source>
        <dbReference type="SAM" id="Phobius"/>
    </source>
</evidence>
<gene>
    <name evidence="8" type="ORF">Tpal_990</name>
</gene>
<feature type="domain" description="Citrate transporter-like" evidence="7">
    <location>
        <begin position="14"/>
        <end position="399"/>
    </location>
</feature>
<evidence type="ECO:0000256" key="5">
    <source>
        <dbReference type="ARBA" id="ARBA00023136"/>
    </source>
</evidence>
<evidence type="ECO:0000256" key="4">
    <source>
        <dbReference type="ARBA" id="ARBA00022989"/>
    </source>
</evidence>
<keyword evidence="2" id="KW-0813">Transport</keyword>
<accession>A0A143YE04</accession>
<dbReference type="Proteomes" id="UP000242754">
    <property type="component" value="Unassembled WGS sequence"/>
</dbReference>
<dbReference type="STRING" id="140314.SAMN04488076_1224"/>
<name>A0A143YE04_9LACT</name>
<feature type="transmembrane region" description="Helical" evidence="6">
    <location>
        <begin position="29"/>
        <end position="51"/>
    </location>
</feature>
<keyword evidence="9" id="KW-1185">Reference proteome</keyword>
<evidence type="ECO:0000256" key="3">
    <source>
        <dbReference type="ARBA" id="ARBA00022692"/>
    </source>
</evidence>
<keyword evidence="5 6" id="KW-0472">Membrane</keyword>
<feature type="transmembrane region" description="Helical" evidence="6">
    <location>
        <begin position="153"/>
        <end position="170"/>
    </location>
</feature>
<dbReference type="AlphaFoldDB" id="A0A143YE04"/>
<dbReference type="RefSeq" id="WP_087032152.1">
    <property type="nucleotide sequence ID" value="NZ_FJNE01000003.1"/>
</dbReference>
<keyword evidence="3 6" id="KW-0812">Transmembrane</keyword>
<keyword evidence="4 6" id="KW-1133">Transmembrane helix</keyword>
<feature type="transmembrane region" description="Helical" evidence="6">
    <location>
        <begin position="190"/>
        <end position="212"/>
    </location>
</feature>
<dbReference type="NCBIfam" id="TIGR00784">
    <property type="entry name" value="citMHS"/>
    <property type="match status" value="1"/>
</dbReference>
<dbReference type="InterPro" id="IPR014738">
    <property type="entry name" value="Citrate_transporter"/>
</dbReference>
<evidence type="ECO:0000256" key="2">
    <source>
        <dbReference type="ARBA" id="ARBA00022448"/>
    </source>
</evidence>
<evidence type="ECO:0000256" key="1">
    <source>
        <dbReference type="ARBA" id="ARBA00004141"/>
    </source>
</evidence>
<reference evidence="8 9" key="1">
    <citation type="submission" date="2016-02" db="EMBL/GenBank/DDBJ databases">
        <authorList>
            <person name="Wen L."/>
            <person name="He K."/>
            <person name="Yang H."/>
        </authorList>
    </citation>
    <scope>NUCLEOTIDE SEQUENCE [LARGE SCALE GENOMIC DNA]</scope>
    <source>
        <strain evidence="8">Trichococcus palustris</strain>
    </source>
</reference>
<evidence type="ECO:0000259" key="7">
    <source>
        <dbReference type="Pfam" id="PF03600"/>
    </source>
</evidence>
<feature type="transmembrane region" description="Helical" evidence="6">
    <location>
        <begin position="308"/>
        <end position="325"/>
    </location>
</feature>
<protein>
    <submittedName>
        <fullName evidence="8">Citrate transporter</fullName>
    </submittedName>
</protein>
<feature type="transmembrane region" description="Helical" evidence="6">
    <location>
        <begin position="369"/>
        <end position="386"/>
    </location>
</feature>
<proteinExistence type="predicted"/>
<comment type="subcellular location">
    <subcellularLocation>
        <location evidence="1">Membrane</location>
        <topology evidence="1">Multi-pass membrane protein</topology>
    </subcellularLocation>
</comment>
<feature type="transmembrane region" description="Helical" evidence="6">
    <location>
        <begin position="72"/>
        <end position="96"/>
    </location>
</feature>
<feature type="transmembrane region" description="Helical" evidence="6">
    <location>
        <begin position="398"/>
        <end position="416"/>
    </location>
</feature>
<dbReference type="GO" id="GO:0015137">
    <property type="term" value="F:citrate transmembrane transporter activity"/>
    <property type="evidence" value="ECO:0007669"/>
    <property type="project" value="InterPro"/>
</dbReference>
<dbReference type="Pfam" id="PF03600">
    <property type="entry name" value="CitMHS"/>
    <property type="match status" value="1"/>
</dbReference>
<feature type="transmembrane region" description="Helical" evidence="6">
    <location>
        <begin position="258"/>
        <end position="288"/>
    </location>
</feature>
<feature type="transmembrane region" description="Helical" evidence="6">
    <location>
        <begin position="116"/>
        <end position="146"/>
    </location>
</feature>
<dbReference type="GO" id="GO:0016020">
    <property type="term" value="C:membrane"/>
    <property type="evidence" value="ECO:0007669"/>
    <property type="project" value="UniProtKB-SubCell"/>
</dbReference>
<dbReference type="InterPro" id="IPR004680">
    <property type="entry name" value="Cit_transptr-like_dom"/>
</dbReference>
<dbReference type="EMBL" id="FJNE01000003">
    <property type="protein sequence ID" value="CZQ88441.1"/>
    <property type="molecule type" value="Genomic_DNA"/>
</dbReference>
<evidence type="ECO:0000313" key="8">
    <source>
        <dbReference type="EMBL" id="CZQ88441.1"/>
    </source>
</evidence>
<sequence>MLALLGYAMIVTFMILLLAKKMSPFAALILVPVVFGLGAAFVTGTPLLEVFDWIFGGLYYTVDADKKLIGKGVAATITLLLFAILFFSVMLDVGLFDPLATKMIKWAKGDPMKICVATGIISLIVSLDGDGTTTVLIVTTAVLTLFKKMKMNQLYLAVIIGFCNSVMNLVPWSGPMARAMPVLNLTPKEFFVPVIPGMIGAGILAMYMCYFYGKKERARLGYVKGTGIIHDSDLEHIIKEINEKDAYLKRPKLIWFNFFLTVAIMVMLIMDVINGGILFLLGTAIALLVNYKDLGLQSSRLIANGGEALGPVSLVYGAGIIMGVLNGSGMSTAIAQQMAGMIPESLGGYIPFFLALISLPGLFFLPNDAFYFGILPVLAPIAYQYGATPTEIGVASMMGQAIRFASPLVAFLYVLVNRTEVSFGDYSKEYLKWGLPSFAIQTIIAILIGAIPLPFLFH</sequence>
<dbReference type="OrthoDB" id="5329450at2"/>